<dbReference type="InterPro" id="IPR006575">
    <property type="entry name" value="RWD_dom"/>
</dbReference>
<dbReference type="InterPro" id="IPR016135">
    <property type="entry name" value="UBQ-conjugating_enzyme/RWD"/>
</dbReference>
<accession>A0A6A6PE98</accession>
<dbReference type="InterPro" id="IPR002867">
    <property type="entry name" value="IBR_dom"/>
</dbReference>
<dbReference type="PROSITE" id="PS51873">
    <property type="entry name" value="TRIAD"/>
    <property type="match status" value="1"/>
</dbReference>
<keyword evidence="5" id="KW-0479">Metal-binding</keyword>
<feature type="domain" description="RING-type" evidence="15">
    <location>
        <begin position="185"/>
        <end position="484"/>
    </location>
</feature>
<gene>
    <name evidence="16" type="ORF">BDY21DRAFT_274547</name>
</gene>
<keyword evidence="9" id="KW-0862">Zinc</keyword>
<dbReference type="Gene3D" id="1.20.120.1750">
    <property type="match status" value="1"/>
</dbReference>
<dbReference type="SMART" id="SM00647">
    <property type="entry name" value="IBR"/>
    <property type="match status" value="1"/>
</dbReference>
<evidence type="ECO:0000259" key="14">
    <source>
        <dbReference type="PROSITE" id="PS50908"/>
    </source>
</evidence>
<reference evidence="16" key="1">
    <citation type="journal article" date="2020" name="Stud. Mycol.">
        <title>101 Dothideomycetes genomes: a test case for predicting lifestyles and emergence of pathogens.</title>
        <authorList>
            <person name="Haridas S."/>
            <person name="Albert R."/>
            <person name="Binder M."/>
            <person name="Bloem J."/>
            <person name="Labutti K."/>
            <person name="Salamov A."/>
            <person name="Andreopoulos B."/>
            <person name="Baker S."/>
            <person name="Barry K."/>
            <person name="Bills G."/>
            <person name="Bluhm B."/>
            <person name="Cannon C."/>
            <person name="Castanera R."/>
            <person name="Culley D."/>
            <person name="Daum C."/>
            <person name="Ezra D."/>
            <person name="Gonzalez J."/>
            <person name="Henrissat B."/>
            <person name="Kuo A."/>
            <person name="Liang C."/>
            <person name="Lipzen A."/>
            <person name="Lutzoni F."/>
            <person name="Magnuson J."/>
            <person name="Mondo S."/>
            <person name="Nolan M."/>
            <person name="Ohm R."/>
            <person name="Pangilinan J."/>
            <person name="Park H.-J."/>
            <person name="Ramirez L."/>
            <person name="Alfaro M."/>
            <person name="Sun H."/>
            <person name="Tritt A."/>
            <person name="Yoshinaga Y."/>
            <person name="Zwiers L.-H."/>
            <person name="Turgeon B."/>
            <person name="Goodwin S."/>
            <person name="Spatafora J."/>
            <person name="Crous P."/>
            <person name="Grigoriev I."/>
        </authorList>
    </citation>
    <scope>NUCLEOTIDE SEQUENCE</scope>
    <source>
        <strain evidence="16">ATCC 16933</strain>
    </source>
</reference>
<dbReference type="InterPro" id="IPR031127">
    <property type="entry name" value="E3_UB_ligase_RBR"/>
</dbReference>
<dbReference type="PROSITE" id="PS50908">
    <property type="entry name" value="RWD"/>
    <property type="match status" value="1"/>
</dbReference>
<evidence type="ECO:0000256" key="7">
    <source>
        <dbReference type="ARBA" id="ARBA00022771"/>
    </source>
</evidence>
<dbReference type="Proteomes" id="UP000799766">
    <property type="component" value="Unassembled WGS sequence"/>
</dbReference>
<dbReference type="SUPFAM" id="SSF54495">
    <property type="entry name" value="UBC-like"/>
    <property type="match status" value="1"/>
</dbReference>
<dbReference type="InterPro" id="IPR047548">
    <property type="entry name" value="Rcat_RBR_RNF14"/>
</dbReference>
<evidence type="ECO:0000256" key="2">
    <source>
        <dbReference type="ARBA" id="ARBA00004906"/>
    </source>
</evidence>
<evidence type="ECO:0000256" key="12">
    <source>
        <dbReference type="SAM" id="MobiDB-lite"/>
    </source>
</evidence>
<dbReference type="Pfam" id="PF22191">
    <property type="entry name" value="IBR_1"/>
    <property type="match status" value="1"/>
</dbReference>
<dbReference type="PROSITE" id="PS50089">
    <property type="entry name" value="ZF_RING_2"/>
    <property type="match status" value="1"/>
</dbReference>
<dbReference type="Pfam" id="PF05773">
    <property type="entry name" value="RWD"/>
    <property type="match status" value="1"/>
</dbReference>
<dbReference type="CDD" id="cd20354">
    <property type="entry name" value="Rcat_RBR_RNF14"/>
    <property type="match status" value="1"/>
</dbReference>
<keyword evidence="6" id="KW-0677">Repeat</keyword>
<dbReference type="InterPro" id="IPR017907">
    <property type="entry name" value="Znf_RING_CS"/>
</dbReference>
<dbReference type="PANTHER" id="PTHR11685">
    <property type="entry name" value="RBR FAMILY RING FINGER AND IBR DOMAIN-CONTAINING"/>
    <property type="match status" value="1"/>
</dbReference>
<feature type="domain" description="RING-type" evidence="13">
    <location>
        <begin position="189"/>
        <end position="222"/>
    </location>
</feature>
<feature type="region of interest" description="Disordered" evidence="12">
    <location>
        <begin position="242"/>
        <end position="268"/>
    </location>
</feature>
<organism evidence="16 17">
    <name type="scientific">Lineolata rhizophorae</name>
    <dbReference type="NCBI Taxonomy" id="578093"/>
    <lineage>
        <taxon>Eukaryota</taxon>
        <taxon>Fungi</taxon>
        <taxon>Dikarya</taxon>
        <taxon>Ascomycota</taxon>
        <taxon>Pezizomycotina</taxon>
        <taxon>Dothideomycetes</taxon>
        <taxon>Dothideomycetes incertae sedis</taxon>
        <taxon>Lineolatales</taxon>
        <taxon>Lineolataceae</taxon>
        <taxon>Lineolata</taxon>
    </lineage>
</organism>
<dbReference type="FunFam" id="3.30.40.10:FF:000416">
    <property type="entry name" value="RBR-type E3 ubiquitin transferase"/>
    <property type="match status" value="1"/>
</dbReference>
<dbReference type="CDD" id="cd23134">
    <property type="entry name" value="RING-HC_ITT1-like"/>
    <property type="match status" value="1"/>
</dbReference>
<dbReference type="PROSITE" id="PS00518">
    <property type="entry name" value="ZF_RING_1"/>
    <property type="match status" value="1"/>
</dbReference>
<keyword evidence="4" id="KW-0808">Transferase</keyword>
<evidence type="ECO:0000256" key="11">
    <source>
        <dbReference type="PROSITE-ProRule" id="PRU00175"/>
    </source>
</evidence>
<feature type="compositionally biased region" description="Acidic residues" evidence="12">
    <location>
        <begin position="330"/>
        <end position="350"/>
    </location>
</feature>
<dbReference type="CDD" id="cd23820">
    <property type="entry name" value="RWD_RNF14"/>
    <property type="match status" value="1"/>
</dbReference>
<dbReference type="AlphaFoldDB" id="A0A6A6PE98"/>
<evidence type="ECO:0000256" key="4">
    <source>
        <dbReference type="ARBA" id="ARBA00022679"/>
    </source>
</evidence>
<dbReference type="OrthoDB" id="1431934at2759"/>
<dbReference type="SUPFAM" id="SSF57850">
    <property type="entry name" value="RING/U-box"/>
    <property type="match status" value="2"/>
</dbReference>
<comment type="pathway">
    <text evidence="2">Protein modification; protein ubiquitination.</text>
</comment>
<evidence type="ECO:0000259" key="13">
    <source>
        <dbReference type="PROSITE" id="PS50089"/>
    </source>
</evidence>
<proteinExistence type="inferred from homology"/>
<dbReference type="InterPro" id="IPR013083">
    <property type="entry name" value="Znf_RING/FYVE/PHD"/>
</dbReference>
<feature type="compositionally biased region" description="Low complexity" evidence="12">
    <location>
        <begin position="357"/>
        <end position="368"/>
    </location>
</feature>
<evidence type="ECO:0000313" key="16">
    <source>
        <dbReference type="EMBL" id="KAF2462325.1"/>
    </source>
</evidence>
<keyword evidence="7 11" id="KW-0863">Zinc-finger</keyword>
<dbReference type="EMBL" id="MU001670">
    <property type="protein sequence ID" value="KAF2462325.1"/>
    <property type="molecule type" value="Genomic_DNA"/>
</dbReference>
<dbReference type="GO" id="GO:0016567">
    <property type="term" value="P:protein ubiquitination"/>
    <property type="evidence" value="ECO:0007669"/>
    <property type="project" value="InterPro"/>
</dbReference>
<evidence type="ECO:0000256" key="5">
    <source>
        <dbReference type="ARBA" id="ARBA00022723"/>
    </source>
</evidence>
<dbReference type="EC" id="2.3.2.31" evidence="3"/>
<evidence type="ECO:0000313" key="17">
    <source>
        <dbReference type="Proteomes" id="UP000799766"/>
    </source>
</evidence>
<evidence type="ECO:0000256" key="10">
    <source>
        <dbReference type="ARBA" id="ARBA00044508"/>
    </source>
</evidence>
<dbReference type="Gene3D" id="3.30.40.10">
    <property type="entry name" value="Zinc/RING finger domain, C3HC4 (zinc finger)"/>
    <property type="match status" value="1"/>
</dbReference>
<feature type="non-terminal residue" evidence="16">
    <location>
        <position position="501"/>
    </location>
</feature>
<dbReference type="Pfam" id="PF01485">
    <property type="entry name" value="IBR"/>
    <property type="match status" value="1"/>
</dbReference>
<comment type="similarity">
    <text evidence="10">Belongs to the RBR family. RNF14 subfamily.</text>
</comment>
<evidence type="ECO:0000256" key="3">
    <source>
        <dbReference type="ARBA" id="ARBA00012251"/>
    </source>
</evidence>
<feature type="region of interest" description="Disordered" evidence="12">
    <location>
        <begin position="309"/>
        <end position="368"/>
    </location>
</feature>
<protein>
    <recommendedName>
        <fullName evidence="3">RBR-type E3 ubiquitin transferase</fullName>
        <ecNumber evidence="3">2.3.2.31</ecNumber>
    </recommendedName>
</protein>
<evidence type="ECO:0000256" key="9">
    <source>
        <dbReference type="ARBA" id="ARBA00022833"/>
    </source>
</evidence>
<dbReference type="GO" id="GO:0061630">
    <property type="term" value="F:ubiquitin protein ligase activity"/>
    <property type="evidence" value="ECO:0007669"/>
    <property type="project" value="UniProtKB-EC"/>
</dbReference>
<dbReference type="Gene3D" id="3.10.110.10">
    <property type="entry name" value="Ubiquitin Conjugating Enzyme"/>
    <property type="match status" value="1"/>
</dbReference>
<dbReference type="InterPro" id="IPR001841">
    <property type="entry name" value="Znf_RING"/>
</dbReference>
<evidence type="ECO:0000256" key="1">
    <source>
        <dbReference type="ARBA" id="ARBA00001798"/>
    </source>
</evidence>
<keyword evidence="17" id="KW-1185">Reference proteome</keyword>
<evidence type="ECO:0000256" key="8">
    <source>
        <dbReference type="ARBA" id="ARBA00022786"/>
    </source>
</evidence>
<evidence type="ECO:0000259" key="15">
    <source>
        <dbReference type="PROSITE" id="PS51873"/>
    </source>
</evidence>
<name>A0A6A6PE98_9PEZI</name>
<dbReference type="InterPro" id="IPR044066">
    <property type="entry name" value="TRIAD_supradom"/>
</dbReference>
<evidence type="ECO:0000256" key="6">
    <source>
        <dbReference type="ARBA" id="ARBA00022737"/>
    </source>
</evidence>
<feature type="domain" description="RWD" evidence="14">
    <location>
        <begin position="7"/>
        <end position="149"/>
    </location>
</feature>
<sequence length="501" mass="54879">MDDEREEELSSITAIFPELAIDAHNPFEATIDLTVAPSTPLPARFCTAGKAASQLASALPTTAPPAAPPAAPLTHLLSYLPPLHLSIVLPDGYPSDRGPLFSLTTSPDWLPPAALDRLRDEGTLIWEEYGRGQVVFAYIDFLQQAAERGFDLMSSPEDVLELPPELEVPLLDHDKRAKKDKFDGETFDCGICLEPKKGAACHRMRGCGHVFCVGCLQDFYACCITEGDVANVRCLDPGCGKEEDGAGGDGHHGRRKRRSERTLSPAELLEIPLPRDAVRRYVDIKRKKKAEADKNTIYCPRKWCQAPARSGAKAAPSKKRKPHPAASGPENEDDDLLDDLSSDSDAESEPDTPPNEAVAPADGAKAAPRAPAIPKDRLFICSGCSYAFCRVCLSGWHGDFERCWPRSAAELTAEEAASRDYMRLHTSPCPTCAAPSQKTHGCNHMVCFQCRTHFCYLCTSWLDPENPYEHFNSKLRVPSCYMKLWELEEGDEGPRGGEGAA</sequence>
<keyword evidence="8" id="KW-0833">Ubl conjugation pathway</keyword>
<comment type="catalytic activity">
    <reaction evidence="1">
        <text>[E2 ubiquitin-conjugating enzyme]-S-ubiquitinyl-L-cysteine + [acceptor protein]-L-lysine = [E2 ubiquitin-conjugating enzyme]-L-cysteine + [acceptor protein]-N(6)-ubiquitinyl-L-lysine.</text>
        <dbReference type="EC" id="2.3.2.31"/>
    </reaction>
</comment>
<dbReference type="GO" id="GO:0008270">
    <property type="term" value="F:zinc ion binding"/>
    <property type="evidence" value="ECO:0007669"/>
    <property type="project" value="UniProtKB-KW"/>
</dbReference>